<sequence length="122" mass="13735">MWVKLLDGLSDWVLRNNKICRPQDIFSLLMTLAVLNYLPANSENLFKARLGSIGYPIGPEPILGVPYAMGVSTMKEILNKEFEKSWQEAPGINTTANCLRSWQTTNLVRSSLVFSTIKSSER</sequence>
<organism evidence="1 2">
    <name type="scientific">Aromia moschata</name>
    <dbReference type="NCBI Taxonomy" id="1265417"/>
    <lineage>
        <taxon>Eukaryota</taxon>
        <taxon>Metazoa</taxon>
        <taxon>Ecdysozoa</taxon>
        <taxon>Arthropoda</taxon>
        <taxon>Hexapoda</taxon>
        <taxon>Insecta</taxon>
        <taxon>Pterygota</taxon>
        <taxon>Neoptera</taxon>
        <taxon>Endopterygota</taxon>
        <taxon>Coleoptera</taxon>
        <taxon>Polyphaga</taxon>
        <taxon>Cucujiformia</taxon>
        <taxon>Chrysomeloidea</taxon>
        <taxon>Cerambycidae</taxon>
        <taxon>Cerambycinae</taxon>
        <taxon>Callichromatini</taxon>
        <taxon>Aromia</taxon>
    </lineage>
</organism>
<protein>
    <submittedName>
        <fullName evidence="1">Uncharacterized protein</fullName>
    </submittedName>
</protein>
<comment type="caution">
    <text evidence="1">The sequence shown here is derived from an EMBL/GenBank/DDBJ whole genome shotgun (WGS) entry which is preliminary data.</text>
</comment>
<keyword evidence="2" id="KW-1185">Reference proteome</keyword>
<proteinExistence type="predicted"/>
<gene>
    <name evidence="1" type="ORF">NQ318_018089</name>
</gene>
<dbReference type="AlphaFoldDB" id="A0AAV8ZEL1"/>
<evidence type="ECO:0000313" key="1">
    <source>
        <dbReference type="EMBL" id="KAJ8962132.1"/>
    </source>
</evidence>
<accession>A0AAV8ZEL1</accession>
<reference evidence="1" key="1">
    <citation type="journal article" date="2023" name="Insect Mol. Biol.">
        <title>Genome sequencing provides insights into the evolution of gene families encoding plant cell wall-degrading enzymes in longhorned beetles.</title>
        <authorList>
            <person name="Shin N.R."/>
            <person name="Okamura Y."/>
            <person name="Kirsch R."/>
            <person name="Pauchet Y."/>
        </authorList>
    </citation>
    <scope>NUCLEOTIDE SEQUENCE</scope>
    <source>
        <strain evidence="1">AMC_N1</strain>
    </source>
</reference>
<evidence type="ECO:0000313" key="2">
    <source>
        <dbReference type="Proteomes" id="UP001162162"/>
    </source>
</evidence>
<dbReference type="EMBL" id="JAPWTK010000003">
    <property type="protein sequence ID" value="KAJ8962132.1"/>
    <property type="molecule type" value="Genomic_DNA"/>
</dbReference>
<dbReference type="Proteomes" id="UP001162162">
    <property type="component" value="Unassembled WGS sequence"/>
</dbReference>
<name>A0AAV8ZEL1_9CUCU</name>